<keyword evidence="2" id="KW-0812">Transmembrane</keyword>
<keyword evidence="4" id="KW-1185">Reference proteome</keyword>
<keyword evidence="2" id="KW-0472">Membrane</keyword>
<feature type="transmembrane region" description="Helical" evidence="2">
    <location>
        <begin position="157"/>
        <end position="178"/>
    </location>
</feature>
<feature type="transmembrane region" description="Helical" evidence="2">
    <location>
        <begin position="726"/>
        <end position="747"/>
    </location>
</feature>
<feature type="transmembrane region" description="Helical" evidence="2">
    <location>
        <begin position="190"/>
        <end position="211"/>
    </location>
</feature>
<keyword evidence="2" id="KW-1133">Transmembrane helix</keyword>
<dbReference type="PIRSF" id="PIRSF035905">
    <property type="entry name" value="UCP035905_mp"/>
    <property type="match status" value="1"/>
</dbReference>
<feature type="compositionally biased region" description="Polar residues" evidence="1">
    <location>
        <begin position="88"/>
        <end position="101"/>
    </location>
</feature>
<feature type="transmembrane region" description="Helical" evidence="2">
    <location>
        <begin position="796"/>
        <end position="814"/>
    </location>
</feature>
<feature type="transmembrane region" description="Helical" evidence="2">
    <location>
        <begin position="291"/>
        <end position="310"/>
    </location>
</feature>
<feature type="transmembrane region" description="Helical" evidence="2">
    <location>
        <begin position="759"/>
        <end position="776"/>
    </location>
</feature>
<proteinExistence type="predicted"/>
<evidence type="ECO:0000313" key="4">
    <source>
        <dbReference type="Proteomes" id="UP001231915"/>
    </source>
</evidence>
<feature type="transmembrane region" description="Helical" evidence="2">
    <location>
        <begin position="496"/>
        <end position="513"/>
    </location>
</feature>
<feature type="transmembrane region" description="Helical" evidence="2">
    <location>
        <begin position="821"/>
        <end position="839"/>
    </location>
</feature>
<dbReference type="PANTHER" id="PTHR38434:SF1">
    <property type="entry name" value="BLL2549 PROTEIN"/>
    <property type="match status" value="1"/>
</dbReference>
<name>A0ABT7EJ44_9GAMM</name>
<dbReference type="EMBL" id="JASJUT010000003">
    <property type="protein sequence ID" value="MDK2595063.1"/>
    <property type="molecule type" value="Genomic_DNA"/>
</dbReference>
<feature type="transmembrane region" description="Helical" evidence="2">
    <location>
        <begin position="625"/>
        <end position="642"/>
    </location>
</feature>
<accession>A0ABT7EJ44</accession>
<feature type="transmembrane region" description="Helical" evidence="2">
    <location>
        <begin position="439"/>
        <end position="457"/>
    </location>
</feature>
<feature type="transmembrane region" description="Helical" evidence="2">
    <location>
        <begin position="600"/>
        <end position="618"/>
    </location>
</feature>
<feature type="transmembrane region" description="Helical" evidence="2">
    <location>
        <begin position="359"/>
        <end position="376"/>
    </location>
</feature>
<evidence type="ECO:0000313" key="3">
    <source>
        <dbReference type="EMBL" id="MDK2595063.1"/>
    </source>
</evidence>
<feature type="transmembrane region" description="Helical" evidence="2">
    <location>
        <begin position="128"/>
        <end position="145"/>
    </location>
</feature>
<reference evidence="3 4" key="1">
    <citation type="submission" date="2023-05" db="EMBL/GenBank/DDBJ databases">
        <title>Pseudoalteromonas ardens sp. nov., Pseudoalteromonas obscura sp. nov., and Pseudoalteromonas umbrosa sp. nov., isolated from the coral Montipora capitata.</title>
        <authorList>
            <person name="Thomas E.M."/>
            <person name="Smith E.M."/>
            <person name="Papke E."/>
            <person name="Shlafstein M.D."/>
            <person name="Oline D.K."/>
            <person name="Videau P."/>
            <person name="Saw J.H."/>
            <person name="Strangman W.K."/>
            <person name="Ushijima B."/>
        </authorList>
    </citation>
    <scope>NUCLEOTIDE SEQUENCE [LARGE SCALE GENOMIC DNA]</scope>
    <source>
        <strain evidence="3 4">P94</strain>
    </source>
</reference>
<feature type="transmembrane region" description="Helical" evidence="2">
    <location>
        <begin position="217"/>
        <end position="236"/>
    </location>
</feature>
<dbReference type="Pfam" id="PF10101">
    <property type="entry name" value="DUF2339"/>
    <property type="match status" value="1"/>
</dbReference>
<feature type="transmembrane region" description="Helical" evidence="2">
    <location>
        <begin position="316"/>
        <end position="338"/>
    </location>
</feature>
<dbReference type="RefSeq" id="WP_284136898.1">
    <property type="nucleotide sequence ID" value="NZ_JASJUT010000003.1"/>
</dbReference>
<feature type="transmembrane region" description="Helical" evidence="2">
    <location>
        <begin position="662"/>
        <end position="681"/>
    </location>
</feature>
<feature type="transmembrane region" description="Helical" evidence="2">
    <location>
        <begin position="406"/>
        <end position="424"/>
    </location>
</feature>
<protein>
    <submittedName>
        <fullName evidence="3">DUF2339 domain-containing protein</fullName>
    </submittedName>
</protein>
<feature type="transmembrane region" description="Helical" evidence="2">
    <location>
        <begin position="266"/>
        <end position="284"/>
    </location>
</feature>
<gene>
    <name evidence="3" type="ORF">QNM18_08430</name>
</gene>
<dbReference type="InterPro" id="IPR019286">
    <property type="entry name" value="DUF2339_TM"/>
</dbReference>
<feature type="transmembrane region" description="Helical" evidence="2">
    <location>
        <begin position="382"/>
        <end position="399"/>
    </location>
</feature>
<organism evidence="3 4">
    <name type="scientific">Pseudoalteromonas obscura</name>
    <dbReference type="NCBI Taxonomy" id="3048491"/>
    <lineage>
        <taxon>Bacteria</taxon>
        <taxon>Pseudomonadati</taxon>
        <taxon>Pseudomonadota</taxon>
        <taxon>Gammaproteobacteria</taxon>
        <taxon>Alteromonadales</taxon>
        <taxon>Pseudoalteromonadaceae</taxon>
        <taxon>Pseudoalteromonas</taxon>
    </lineage>
</organism>
<dbReference type="PANTHER" id="PTHR38434">
    <property type="entry name" value="BLL2549 PROTEIN"/>
    <property type="match status" value="1"/>
</dbReference>
<comment type="caution">
    <text evidence="3">The sequence shown here is derived from an EMBL/GenBank/DDBJ whole genome shotgun (WGS) entry which is preliminary data.</text>
</comment>
<sequence length="884" mass="98427">MDTELFSFAFNLFLFIGVVIALKDRGQIKELIQKVTHLQKIIDFQTAQIDKLKQAIHEQAPEPSSTNIQAPTEQATVAPPRQIQATEIDQSHKSTISQSITPKPPKRPVKSQFSLPEFNLDSLLKGNGIFWLGALILSIGGVFLAKYSIESGLMPPAVRVVLGALFGCALVAGAELVNRFKTKLNVNTPYISAALASGGVITCFAMVLVSFNHYHFLPANLAFIFLAVIALCATYLALRFGPVLAGIGIIGAYAVPALVSTGSNNIGALLLYVAFVSVSAVWVADYVRQKWLWWQSFVGHCVWFVGAIVLGDKGDFAAVTLFTVATLYFYVLSNLLGWRLNLTMHNPLPIKSLLMARREQVATLITLFLFAIYLMFSPVFSHMVIAALIVTAITFASAYRHSALDTWPYLALCFALIMFINMHHKVDFNDILYPFTGKYLFIQIAALLGMVFSVLMIKRDAVRHAYLLLLVLVPLSLFGVSYISLPVDSDTTLYPVWAFELLLIAAVAALAAAKSSMPLQRVTFLVLANAMLTLCLTMLLSASTLTLAIAAQVASMSYLSWKYKVELPDWLYKVALLVVVARLSVAPWALDYKHETILDIHWTLIVYPIALALVWFAAKYNPSKVLNTWFMGVFIHLCALLVTTETSYLLVGDYPDFDNLSYQEGIVLSLNWLILAGVYYWRSQFTQNLHKLYMIGGSILLGASGLIHVQFSLFESPFIHSQHVGGYVINWLWIQWLAPVLCLYGFIHFKLVKAHFNRFIYVAMTILGFMFINGEIRTLFNDGFINWHLGMEEAELYTYSIVWLLISTTTIFVAQHFNHKHLINIGFIGLAMVILKAFMVDMSNLEGLLRALSFIGLGLCLVGVGWLFQKMQPKSAASVSGKES</sequence>
<evidence type="ECO:0000256" key="1">
    <source>
        <dbReference type="SAM" id="MobiDB-lite"/>
    </source>
</evidence>
<dbReference type="InterPro" id="IPR014600">
    <property type="entry name" value="UCP035905_mem"/>
</dbReference>
<feature type="transmembrane region" description="Helical" evidence="2">
    <location>
        <begin position="6"/>
        <end position="22"/>
    </location>
</feature>
<feature type="region of interest" description="Disordered" evidence="1">
    <location>
        <begin position="88"/>
        <end position="110"/>
    </location>
</feature>
<dbReference type="Proteomes" id="UP001231915">
    <property type="component" value="Unassembled WGS sequence"/>
</dbReference>
<feature type="transmembrane region" description="Helical" evidence="2">
    <location>
        <begin position="522"/>
        <end position="539"/>
    </location>
</feature>
<feature type="transmembrane region" description="Helical" evidence="2">
    <location>
        <begin position="243"/>
        <end position="260"/>
    </location>
</feature>
<feature type="transmembrane region" description="Helical" evidence="2">
    <location>
        <begin position="851"/>
        <end position="868"/>
    </location>
</feature>
<feature type="transmembrane region" description="Helical" evidence="2">
    <location>
        <begin position="464"/>
        <end position="484"/>
    </location>
</feature>
<evidence type="ECO:0000256" key="2">
    <source>
        <dbReference type="SAM" id="Phobius"/>
    </source>
</evidence>
<feature type="transmembrane region" description="Helical" evidence="2">
    <location>
        <begin position="693"/>
        <end position="714"/>
    </location>
</feature>